<dbReference type="STRING" id="407234.SAMN05421795_1203"/>
<reference evidence="2" key="1">
    <citation type="submission" date="2017-01" db="EMBL/GenBank/DDBJ databases">
        <authorList>
            <person name="Varghese N."/>
            <person name="Submissions S."/>
        </authorList>
    </citation>
    <scope>NUCLEOTIDE SEQUENCE [LARGE SCALE GENOMIC DNA]</scope>
    <source>
        <strain evidence="2">DSM 18714</strain>
    </source>
</reference>
<gene>
    <name evidence="1" type="ORF">SAMN05421795_1203</name>
</gene>
<dbReference type="AlphaFoldDB" id="A0A1N7N5Y5"/>
<evidence type="ECO:0000313" key="2">
    <source>
        <dbReference type="Proteomes" id="UP000186098"/>
    </source>
</evidence>
<keyword evidence="2" id="KW-1185">Reference proteome</keyword>
<organism evidence="1 2">
    <name type="scientific">Phaeovulum vinaykumarii</name>
    <dbReference type="NCBI Taxonomy" id="407234"/>
    <lineage>
        <taxon>Bacteria</taxon>
        <taxon>Pseudomonadati</taxon>
        <taxon>Pseudomonadota</taxon>
        <taxon>Alphaproteobacteria</taxon>
        <taxon>Rhodobacterales</taxon>
        <taxon>Paracoccaceae</taxon>
        <taxon>Phaeovulum</taxon>
    </lineage>
</organism>
<dbReference type="EMBL" id="FTOM01000020">
    <property type="protein sequence ID" value="SIS93551.1"/>
    <property type="molecule type" value="Genomic_DNA"/>
</dbReference>
<evidence type="ECO:0000313" key="1">
    <source>
        <dbReference type="EMBL" id="SIS93551.1"/>
    </source>
</evidence>
<accession>A0A1N7N5Y5</accession>
<name>A0A1N7N5Y5_9RHOB</name>
<dbReference type="Pfam" id="PF06082">
    <property type="entry name" value="YjbH"/>
    <property type="match status" value="1"/>
</dbReference>
<sequence length="738" mass="79630">MVLGMFWGFCRGLGVLWAFRGALGVAFCGGLWGVLSLSGPARGEVLHYGSYGSPGLIDMPVAQAAPDGQFSLSMSFFENVWRGQMQFQITPRLSGGFRYSIIDGYLTPLGVGGGTVYDRSFDVSYLLSEETRHAPSLMIGLRDFGGTGLYESEYIVATKHLGDRLTVTGGLGWGRLGSFGGFTNPLGLIDTRFERRPVPLGIGVTGKVAFDRFFRGDAALFGGVAWQATDRLKLLAEYSSDGYVEEVWRMGFEHRTPLNFGVEYRRSDTTSFSGYLLHGAQLSVQMTYSFDPRRDRGRNGIESAPAPIVPRDQVAAASWGDVVTGSGAGSGTASGTPSRVGLPDGRARLAAALAEDGLALEGLEIGGTRARLALRNPRYGALPEALGRAARQMANTLPPEIETFEIVPVAGGMALSSVTLARSDLEDLEHALDGSWQSFARARIAAPGAPVPVAPGAYPDLHWRLTPYLSPALFDPDDPVRADLGVQLSGTLGLAPGLMLSGAVRAPVVGNRDQATRVSTSVLPHVRSDVVTYDTHSEIALSVLTADYLFRPGPDLYGRVSAGYFEPMFGGVSGELLWKPVDSRLGLGIELNRVAQRAYDQGFGFQDYAVTTGHVSAYYDFGGGYVGQLDAGRYLAGDWGATVTLDREFDNGFRVGGFFTLTDVPFSTFGEGAFDKGIRLSIPVEWLAGMPSRRGFSTVIRPIQRDGGARVEMPNRLYEMVRAAHAPELQDRWGRFWR</sequence>
<protein>
    <submittedName>
        <fullName evidence="1">Exopolysaccharide biosynthesis protein YbjH</fullName>
    </submittedName>
</protein>
<dbReference type="InterPro" id="IPR010344">
    <property type="entry name" value="YbjH"/>
</dbReference>
<dbReference type="Proteomes" id="UP000186098">
    <property type="component" value="Unassembled WGS sequence"/>
</dbReference>
<proteinExistence type="predicted"/>